<proteinExistence type="predicted"/>
<dbReference type="AlphaFoldDB" id="M5U489"/>
<dbReference type="EMBL" id="ANOH01000158">
    <property type="protein sequence ID" value="EMI56267.1"/>
    <property type="molecule type" value="Genomic_DNA"/>
</dbReference>
<feature type="domain" description="GmrSD restriction endonucleases N-terminal" evidence="1">
    <location>
        <begin position="2"/>
        <end position="179"/>
    </location>
</feature>
<dbReference type="PANTHER" id="PTHR37292">
    <property type="entry name" value="VNG6097C"/>
    <property type="match status" value="1"/>
</dbReference>
<organism evidence="2 3">
    <name type="scientific">Rhodopirellula sallentina SM41</name>
    <dbReference type="NCBI Taxonomy" id="1263870"/>
    <lineage>
        <taxon>Bacteria</taxon>
        <taxon>Pseudomonadati</taxon>
        <taxon>Planctomycetota</taxon>
        <taxon>Planctomycetia</taxon>
        <taxon>Pirellulales</taxon>
        <taxon>Pirellulaceae</taxon>
        <taxon>Rhodopirellula</taxon>
    </lineage>
</organism>
<gene>
    <name evidence="2" type="ORF">RSSM_02286</name>
</gene>
<protein>
    <submittedName>
        <fullName evidence="2">Protein containing DUF262</fullName>
    </submittedName>
</protein>
<dbReference type="PANTHER" id="PTHR37292:SF2">
    <property type="entry name" value="DUF262 DOMAIN-CONTAINING PROTEIN"/>
    <property type="match status" value="1"/>
</dbReference>
<accession>M5U489</accession>
<dbReference type="InterPro" id="IPR004919">
    <property type="entry name" value="GmrSD_N"/>
</dbReference>
<dbReference type="PATRIC" id="fig|1263870.3.peg.2433"/>
<reference evidence="2 3" key="1">
    <citation type="journal article" date="2013" name="Mar. Genomics">
        <title>Expression of sulfatases in Rhodopirellula baltica and the diversity of sulfatases in the genus Rhodopirellula.</title>
        <authorList>
            <person name="Wegner C.E."/>
            <person name="Richter-Heitmann T."/>
            <person name="Klindworth A."/>
            <person name="Klockow C."/>
            <person name="Richter M."/>
            <person name="Achstetter T."/>
            <person name="Glockner F.O."/>
            <person name="Harder J."/>
        </authorList>
    </citation>
    <scope>NUCLEOTIDE SEQUENCE [LARGE SCALE GENOMIC DNA]</scope>
    <source>
        <strain evidence="2 3">SM41</strain>
    </source>
</reference>
<dbReference type="Proteomes" id="UP000011885">
    <property type="component" value="Unassembled WGS sequence"/>
</dbReference>
<dbReference type="Pfam" id="PF03235">
    <property type="entry name" value="GmrSD_N"/>
    <property type="match status" value="1"/>
</dbReference>
<evidence type="ECO:0000313" key="2">
    <source>
        <dbReference type="EMBL" id="EMI56267.1"/>
    </source>
</evidence>
<sequence length="630" mass="70796">MQSLYRRYPVGSLLVWVTETENADARGSQELQSGTVKLLLDGQQRITSLYGLIRGRAPKFFDGDAKAFSGLYFNIESEVFEFYAPTKMKDDARWLSVTEVLCDGAGATLAKLMKVPELAEQIDLYLNRVTAIANIKEIDLHIEEVVGADKTIDVVVDIFNKVNSGGTKLSKGDLTLARICAQWPEARDEMKLRLKKWEKAGYKFTLDWLLRGVNTVTTGEALFTAMKDVTPAGFKSGLETSEKLIDRSLNRIASRLGLDHDRVLGSRFAIPLMIRYESQRGGKLVDQSERDRLLYWYIHTLLWGRYSASTESVLNKDLEAIESANATGENGALDQLIEKLRENRGDLRLKESDFAGSTKGNRFYPLLYMMTRARHARDWGTGDELNNHLLGHLTRLEIHHVFPKALLYEAGIKKREVNAIANFTFLTQETNLEVSKRDPAEYLPHYEQKNPGSIATHWLPMDPELWKVENYFDFLAERRKLLANAANEFLEKLANGHVPEPEAGDQTDFVAQASVYIPGSIDSDEEEARLTQCRDWVVSQGLPEGQIEFELTNEAGDQVAFLDLAWPDGLQPGLTQPVAVLINEPDEVHDSASNAGYRCFSSPDSFQRYVLAEILHHDAVSSDIAVASAE</sequence>
<evidence type="ECO:0000259" key="1">
    <source>
        <dbReference type="Pfam" id="PF03235"/>
    </source>
</evidence>
<name>M5U489_9BACT</name>
<evidence type="ECO:0000313" key="3">
    <source>
        <dbReference type="Proteomes" id="UP000011885"/>
    </source>
</evidence>
<comment type="caution">
    <text evidence="2">The sequence shown here is derived from an EMBL/GenBank/DDBJ whole genome shotgun (WGS) entry which is preliminary data.</text>
</comment>
<keyword evidence="3" id="KW-1185">Reference proteome</keyword>